<dbReference type="GO" id="GO:0019353">
    <property type="term" value="P:protoporphyrinogen IX biosynthetic process from glutamate"/>
    <property type="evidence" value="ECO:0007669"/>
    <property type="project" value="TreeGrafter"/>
</dbReference>
<proteinExistence type="predicted"/>
<dbReference type="InterPro" id="IPR015895">
    <property type="entry name" value="4pyrrol_synth_GluRdtase_N"/>
</dbReference>
<dbReference type="KEGG" id="bsto:C0V70_11190"/>
<dbReference type="Gene3D" id="3.40.50.720">
    <property type="entry name" value="NAD(P)-binding Rossmann-like Domain"/>
    <property type="match status" value="1"/>
</dbReference>
<dbReference type="GO" id="GO:0050661">
    <property type="term" value="F:NADP binding"/>
    <property type="evidence" value="ECO:0007669"/>
    <property type="project" value="InterPro"/>
</dbReference>
<dbReference type="AlphaFoldDB" id="A0A2K9NU86"/>
<name>A0A2K9NU86_BACTC</name>
<dbReference type="Gene3D" id="3.30.460.30">
    <property type="entry name" value="Glutamyl-tRNA reductase, N-terminal domain"/>
    <property type="match status" value="1"/>
</dbReference>
<evidence type="ECO:0000259" key="1">
    <source>
        <dbReference type="Pfam" id="PF05201"/>
    </source>
</evidence>
<dbReference type="InterPro" id="IPR036343">
    <property type="entry name" value="GluRdtase_N_sf"/>
</dbReference>
<accession>A0A2K9NU86</accession>
<reference evidence="2 3" key="1">
    <citation type="submission" date="2018-01" db="EMBL/GenBank/DDBJ databases">
        <title>Complete genome sequence of Bacteriovorax stolpii DSM12778.</title>
        <authorList>
            <person name="Tang B."/>
            <person name="Chang J."/>
        </authorList>
    </citation>
    <scope>NUCLEOTIDE SEQUENCE [LARGE SCALE GENOMIC DNA]</scope>
    <source>
        <strain evidence="2 3">DSM 12778</strain>
    </source>
</reference>
<sequence>MITNLTVINLKANSHASPSKGDVFVLKTCQRTLVMGLGEAPFLHLRENALREDVITDIFEGQDAYVFLLETICGLRSEVVAEYEVVGQFKEAYQEFLKSPERNNHVMMVLEKLFQDNKKVRTDHLTEIGQLTYAGIARKLIHTAVSDGDVLVLGSGTLAEDLIKLLKKKHNVFISARNDARVAELSKTYGLESIAWGAKDIYARFPFIVNTIGADEVLFDELFFLQFFGYKYHTSPRAQMKLFIDLGSPSVIETSLTEKDGVLRLEDIFRQSAKLNIEKMEKVHKAKSTIASLAEKRARPTLSSTPFDWEELQFAYSL</sequence>
<evidence type="ECO:0000313" key="3">
    <source>
        <dbReference type="Proteomes" id="UP000235584"/>
    </source>
</evidence>
<dbReference type="RefSeq" id="WP_102243946.1">
    <property type="nucleotide sequence ID" value="NZ_CP025704.1"/>
</dbReference>
<dbReference type="PANTHER" id="PTHR43013:SF1">
    <property type="entry name" value="GLUTAMYL-TRNA REDUCTASE"/>
    <property type="match status" value="1"/>
</dbReference>
<keyword evidence="3" id="KW-1185">Reference proteome</keyword>
<protein>
    <recommendedName>
        <fullName evidence="1">Glutamyl-tRNA reductase N-terminal domain-containing protein</fullName>
    </recommendedName>
</protein>
<dbReference type="Pfam" id="PF05201">
    <property type="entry name" value="GlutR_N"/>
    <property type="match status" value="1"/>
</dbReference>
<dbReference type="Proteomes" id="UP000235584">
    <property type="component" value="Chromosome"/>
</dbReference>
<dbReference type="GO" id="GO:0008883">
    <property type="term" value="F:glutamyl-tRNA reductase activity"/>
    <property type="evidence" value="ECO:0007669"/>
    <property type="project" value="InterPro"/>
</dbReference>
<dbReference type="SUPFAM" id="SSF51735">
    <property type="entry name" value="NAD(P)-binding Rossmann-fold domains"/>
    <property type="match status" value="1"/>
</dbReference>
<evidence type="ECO:0000313" key="2">
    <source>
        <dbReference type="EMBL" id="AUN98655.1"/>
    </source>
</evidence>
<dbReference type="PANTHER" id="PTHR43013">
    <property type="entry name" value="GLUTAMYL-TRNA REDUCTASE"/>
    <property type="match status" value="1"/>
</dbReference>
<feature type="domain" description="Glutamyl-tRNA reductase N-terminal" evidence="1">
    <location>
        <begin position="19"/>
        <end position="123"/>
    </location>
</feature>
<dbReference type="EMBL" id="CP025704">
    <property type="protein sequence ID" value="AUN98655.1"/>
    <property type="molecule type" value="Genomic_DNA"/>
</dbReference>
<dbReference type="SUPFAM" id="SSF69742">
    <property type="entry name" value="Glutamyl tRNA-reductase catalytic, N-terminal domain"/>
    <property type="match status" value="1"/>
</dbReference>
<dbReference type="OrthoDB" id="5289779at2"/>
<gene>
    <name evidence="2" type="ORF">C0V70_11190</name>
</gene>
<organism evidence="2 3">
    <name type="scientific">Bacteriovorax stolpii</name>
    <name type="common">Bdellovibrio stolpii</name>
    <dbReference type="NCBI Taxonomy" id="960"/>
    <lineage>
        <taxon>Bacteria</taxon>
        <taxon>Pseudomonadati</taxon>
        <taxon>Bdellovibrionota</taxon>
        <taxon>Bacteriovoracia</taxon>
        <taxon>Bacteriovoracales</taxon>
        <taxon>Bacteriovoracaceae</taxon>
        <taxon>Bacteriovorax</taxon>
    </lineage>
</organism>
<dbReference type="InterPro" id="IPR036291">
    <property type="entry name" value="NAD(P)-bd_dom_sf"/>
</dbReference>